<evidence type="ECO:0000313" key="2">
    <source>
        <dbReference type="Proteomes" id="UP000615760"/>
    </source>
</evidence>
<dbReference type="Proteomes" id="UP000615760">
    <property type="component" value="Unassembled WGS sequence"/>
</dbReference>
<proteinExistence type="predicted"/>
<name>A0ABQ1JLT6_9FLAO</name>
<gene>
    <name evidence="1" type="ORF">GCM10007424_06800</name>
</gene>
<keyword evidence="2" id="KW-1185">Reference proteome</keyword>
<evidence type="ECO:0000313" key="1">
    <source>
        <dbReference type="EMBL" id="GGB69466.1"/>
    </source>
</evidence>
<dbReference type="EMBL" id="BMJE01000002">
    <property type="protein sequence ID" value="GGB69466.1"/>
    <property type="molecule type" value="Genomic_DNA"/>
</dbReference>
<protein>
    <recommendedName>
        <fullName evidence="3">Carboxypeptidase-like regulatory domain-containing protein</fullName>
    </recommendedName>
</protein>
<comment type="caution">
    <text evidence="1">The sequence shown here is derived from an EMBL/GenBank/DDBJ whole genome shotgun (WGS) entry which is preliminary data.</text>
</comment>
<organism evidence="1 2">
    <name type="scientific">Flavobacterium suaedae</name>
    <dbReference type="NCBI Taxonomy" id="1767027"/>
    <lineage>
        <taxon>Bacteria</taxon>
        <taxon>Pseudomonadati</taxon>
        <taxon>Bacteroidota</taxon>
        <taxon>Flavobacteriia</taxon>
        <taxon>Flavobacteriales</taxon>
        <taxon>Flavobacteriaceae</taxon>
        <taxon>Flavobacterium</taxon>
    </lineage>
</organism>
<accession>A0ABQ1JLT6</accession>
<evidence type="ECO:0008006" key="3">
    <source>
        <dbReference type="Google" id="ProtNLM"/>
    </source>
</evidence>
<reference evidence="2" key="1">
    <citation type="journal article" date="2019" name="Int. J. Syst. Evol. Microbiol.">
        <title>The Global Catalogue of Microorganisms (GCM) 10K type strain sequencing project: providing services to taxonomists for standard genome sequencing and annotation.</title>
        <authorList>
            <consortium name="The Broad Institute Genomics Platform"/>
            <consortium name="The Broad Institute Genome Sequencing Center for Infectious Disease"/>
            <person name="Wu L."/>
            <person name="Ma J."/>
        </authorList>
    </citation>
    <scope>NUCLEOTIDE SEQUENCE [LARGE SCALE GENOMIC DNA]</scope>
    <source>
        <strain evidence="2">CGMCC 1.15461</strain>
    </source>
</reference>
<sequence length="281" mass="33098">MLVQDDKHFYADYCNEEGVITIEENRSFDAVTFSCVGYKDKTITKEKLKKSVVYLTPESYQLDEVVITNKKVIDTLLLGELKEKKKGVLPLYIQNEVAVFFKNDFERDVALKTFLFKTWRIKYKTAIRLRLYKKRIFKTYHLSPNDPEKKKNYYNTVIPGEDLLGENIIIYLDPQKKEIIEVDFSQYNIPIPKGGVFISVECLGYYDENGNAINPDKNKLSELEMHTTTVDNYCIKYTNITRFWVNENQHYKIDYKYINNKEAPRNVLRSPTFGLKVVRLE</sequence>